<feature type="compositionally biased region" description="Low complexity" evidence="2">
    <location>
        <begin position="283"/>
        <end position="302"/>
    </location>
</feature>
<feature type="region of interest" description="Disordered" evidence="2">
    <location>
        <begin position="837"/>
        <end position="1145"/>
    </location>
</feature>
<feature type="region of interest" description="Disordered" evidence="2">
    <location>
        <begin position="1"/>
        <end position="66"/>
    </location>
</feature>
<feature type="compositionally biased region" description="Polar residues" evidence="2">
    <location>
        <begin position="970"/>
        <end position="981"/>
    </location>
</feature>
<feature type="compositionally biased region" description="Polar residues" evidence="2">
    <location>
        <begin position="1082"/>
        <end position="1097"/>
    </location>
</feature>
<feature type="compositionally biased region" description="Polar residues" evidence="2">
    <location>
        <begin position="1"/>
        <end position="12"/>
    </location>
</feature>
<dbReference type="Pfam" id="PF08580">
    <property type="entry name" value="KAR9"/>
    <property type="match status" value="1"/>
</dbReference>
<dbReference type="GO" id="GO:0005816">
    <property type="term" value="C:spindle pole body"/>
    <property type="evidence" value="ECO:0007669"/>
    <property type="project" value="TreeGrafter"/>
</dbReference>
<feature type="compositionally biased region" description="Low complexity" evidence="2">
    <location>
        <begin position="1043"/>
        <end position="1061"/>
    </location>
</feature>
<protein>
    <submittedName>
        <fullName evidence="3">Uncharacterized protein</fullName>
    </submittedName>
</protein>
<feature type="compositionally biased region" description="Polar residues" evidence="2">
    <location>
        <begin position="924"/>
        <end position="937"/>
    </location>
</feature>
<dbReference type="PANTHER" id="PTHR37271:SF1">
    <property type="entry name" value="KARYOGAMY PROTEIN KAR9"/>
    <property type="match status" value="1"/>
</dbReference>
<dbReference type="GO" id="GO:0043332">
    <property type="term" value="C:mating projection tip"/>
    <property type="evidence" value="ECO:0007669"/>
    <property type="project" value="TreeGrafter"/>
</dbReference>
<feature type="compositionally biased region" description="Polar residues" evidence="2">
    <location>
        <begin position="849"/>
        <end position="861"/>
    </location>
</feature>
<dbReference type="AlphaFoldDB" id="A0A4P7NNL7"/>
<dbReference type="GO" id="GO:0051293">
    <property type="term" value="P:establishment of spindle localization"/>
    <property type="evidence" value="ECO:0007669"/>
    <property type="project" value="TreeGrafter"/>
</dbReference>
<feature type="compositionally biased region" description="Low complexity" evidence="2">
    <location>
        <begin position="164"/>
        <end position="176"/>
    </location>
</feature>
<gene>
    <name evidence="3" type="ORF">PoMZ_05616</name>
</gene>
<feature type="compositionally biased region" description="Polar residues" evidence="2">
    <location>
        <begin position="1024"/>
        <end position="1042"/>
    </location>
</feature>
<dbReference type="GO" id="GO:0030473">
    <property type="term" value="P:nuclear migration along microtubule"/>
    <property type="evidence" value="ECO:0007669"/>
    <property type="project" value="TreeGrafter"/>
</dbReference>
<feature type="compositionally biased region" description="Low complexity" evidence="2">
    <location>
        <begin position="938"/>
        <end position="953"/>
    </location>
</feature>
<feature type="coiled-coil region" evidence="1">
    <location>
        <begin position="679"/>
        <end position="706"/>
    </location>
</feature>
<feature type="compositionally biased region" description="Polar residues" evidence="2">
    <location>
        <begin position="1111"/>
        <end position="1130"/>
    </location>
</feature>
<feature type="region of interest" description="Disordered" evidence="2">
    <location>
        <begin position="146"/>
        <end position="185"/>
    </location>
</feature>
<evidence type="ECO:0000256" key="2">
    <source>
        <dbReference type="SAM" id="MobiDB-lite"/>
    </source>
</evidence>
<sequence length="1145" mass="124487">MSATYVTASVGGTSDPDAQQKQQKQEPPKSDDNAVQSLEAPEPAGSLSTSRAANQPPFESDHGLSFADLPPDLAELRFSEYPNQHPGLLPTIYPRQQQKQQPDNKHNDVNVNDNLDNTIHNHESLNAAAFLQNNITAPVIVHQPPDIDTQPPLACTDVDALDDSSSQTSQQQSSVSPARITARRPSPGLAARLKALGFGSSNPQKETQSAAALRAEAIGRLDEEQLRQLDQGHQAGSEAPIVERRGRPWKGALVRIPSKASLKGLKFRSSKRSPSLVSHSDTEVAASPAAAVAPEVPEGPELLPEIDTVPELAMDTNKFRLPDHSNGNGTKCQPETRQQHIDRDSSTIMSPTTPDDERPPPPPKDSPPLSSVTTPATDFSQEIHFNPLGLQRPGSIYTLSRASFSNQLAQLTSLQLPDANSLSEKVAAISTAQAAARALIGAAEQIRNWISKASEVISGLDSDDDVEWSAAGGREGLEEVESAISRFESLIKVYLSAIEALNNRPDVGSVAPEDLARTVMQMESITKEWANIHVTLNSVKGQVEIAMEWEELWNMVLGDIQNEMDELCRLVFEMEERRHKSMLAVANSQDNVDIGDLETIVEETPPAATRLQAAKSHRFSLPAFPASPSSPGVPSLTQDDSSLLALFARMQPLRASLDFLPMRLSVFAARAERTFPSAAEELEMRREDLDNSYKKLEKDAENLRKELGEDRWILVFRGAARQAQKMYESVERSVSKIKECVDAGLNLTNPALMGKKIESYEAKKTHYSPAIERVLSIIDRGIKDRLTVNGEIVRLHTELQTKWDELRDRMREMDLSLDELTMDDKGQALRDSISTMLSNDMSGLGSGHETPQSSPPSSVIMSNLGLETPTSKILNKRRSASGNASALPMPTNRRSMSAVAPSQQQQPRKPLSRLSTTGGLGRDNSLTPMAKTRSSIARPSNNPLPNRPRWNSSVNGVDTGHNFKPLAVEPQSTPSPRSSASKMPLRSPLSGRAGSASPMPDVTPSKPPSSHSRYSFRERLTSPGPYSQQAVAASRMNQPRLTAQSSSSSSSALSNRRSSLQPPGRPKVDAPLGTSPVRPASSMATSNPRRTSALPQSSGGGTGLFRDGVTRSVSVSGRNTPSTQRASLRKSQTEKTTDSKPRWKF</sequence>
<dbReference type="OMA" id="IWIKKAS"/>
<reference evidence="3 4" key="1">
    <citation type="journal article" date="2019" name="Mol. Biol. Evol.">
        <title>Blast fungal genomes show frequent chromosomal changes, gene gains and losses, and effector gene turnover.</title>
        <authorList>
            <person name="Gomez Luciano L.B."/>
            <person name="Jason Tsai I."/>
            <person name="Chuma I."/>
            <person name="Tosa Y."/>
            <person name="Chen Y.H."/>
            <person name="Li J.Y."/>
            <person name="Li M.Y."/>
            <person name="Jade Lu M.Y."/>
            <person name="Nakayashiki H."/>
            <person name="Li W.H."/>
        </authorList>
    </citation>
    <scope>NUCLEOTIDE SEQUENCE [LARGE SCALE GENOMIC DNA]</scope>
    <source>
        <strain evidence="3">MZ5-1-6</strain>
    </source>
</reference>
<proteinExistence type="predicted"/>
<keyword evidence="1" id="KW-0175">Coiled coil</keyword>
<evidence type="ECO:0000256" key="1">
    <source>
        <dbReference type="SAM" id="Coils"/>
    </source>
</evidence>
<dbReference type="GO" id="GO:0031578">
    <property type="term" value="P:mitotic spindle orientation checkpoint signaling"/>
    <property type="evidence" value="ECO:0007669"/>
    <property type="project" value="TreeGrafter"/>
</dbReference>
<feature type="region of interest" description="Disordered" evidence="2">
    <location>
        <begin position="318"/>
        <end position="375"/>
    </location>
</feature>
<feature type="compositionally biased region" description="Polar residues" evidence="2">
    <location>
        <begin position="325"/>
        <end position="336"/>
    </location>
</feature>
<feature type="compositionally biased region" description="Basic and acidic residues" evidence="2">
    <location>
        <begin position="23"/>
        <end position="32"/>
    </location>
</feature>
<feature type="compositionally biased region" description="Polar residues" evidence="2">
    <location>
        <begin position="892"/>
        <end position="917"/>
    </location>
</feature>
<dbReference type="GO" id="GO:0005938">
    <property type="term" value="C:cell cortex"/>
    <property type="evidence" value="ECO:0007669"/>
    <property type="project" value="TreeGrafter"/>
</dbReference>
<dbReference type="PANTHER" id="PTHR37271">
    <property type="entry name" value="KARYOGAMY PROTEIN KAR9"/>
    <property type="match status" value="1"/>
</dbReference>
<evidence type="ECO:0000313" key="3">
    <source>
        <dbReference type="EMBL" id="QBZ63925.1"/>
    </source>
</evidence>
<dbReference type="Proteomes" id="UP000294847">
    <property type="component" value="Chromosome 6"/>
</dbReference>
<name>A0A4P7NNL7_PYROR</name>
<feature type="region of interest" description="Disordered" evidence="2">
    <location>
        <begin position="265"/>
        <end position="302"/>
    </location>
</feature>
<organism evidence="3 4">
    <name type="scientific">Pyricularia oryzae</name>
    <name type="common">Rice blast fungus</name>
    <name type="synonym">Magnaporthe oryzae</name>
    <dbReference type="NCBI Taxonomy" id="318829"/>
    <lineage>
        <taxon>Eukaryota</taxon>
        <taxon>Fungi</taxon>
        <taxon>Dikarya</taxon>
        <taxon>Ascomycota</taxon>
        <taxon>Pezizomycotina</taxon>
        <taxon>Sordariomycetes</taxon>
        <taxon>Sordariomycetidae</taxon>
        <taxon>Magnaporthales</taxon>
        <taxon>Pyriculariaceae</taxon>
        <taxon>Pyricularia</taxon>
    </lineage>
</organism>
<evidence type="ECO:0000313" key="4">
    <source>
        <dbReference type="Proteomes" id="UP000294847"/>
    </source>
</evidence>
<dbReference type="Gene3D" id="1.20.58.60">
    <property type="match status" value="1"/>
</dbReference>
<dbReference type="InterPro" id="IPR013889">
    <property type="entry name" value="Karyogamy_KAR9"/>
</dbReference>
<dbReference type="SUPFAM" id="SSF46966">
    <property type="entry name" value="Spectrin repeat"/>
    <property type="match status" value="1"/>
</dbReference>
<dbReference type="VEuPathDB" id="FungiDB:M_BR32_EuGene_00096281"/>
<accession>A0A4P7NNL7</accession>
<feature type="compositionally biased region" description="Basic and acidic residues" evidence="2">
    <location>
        <begin position="1131"/>
        <end position="1145"/>
    </location>
</feature>
<dbReference type="EMBL" id="CP034209">
    <property type="protein sequence ID" value="QBZ63925.1"/>
    <property type="molecule type" value="Genomic_DNA"/>
</dbReference>